<dbReference type="InterPro" id="IPR018728">
    <property type="entry name" value="DUF2268"/>
</dbReference>
<feature type="region of interest" description="Disordered" evidence="1">
    <location>
        <begin position="212"/>
        <end position="253"/>
    </location>
</feature>
<evidence type="ECO:0000259" key="2">
    <source>
        <dbReference type="Pfam" id="PF10026"/>
    </source>
</evidence>
<sequence length="253" mass="27933">MPPNLRKKAMTVWQIHFLNSRKALNSVMPEARDAAREAVSLVEEHVDLPRFDLVVRAGEDVVQGWAVGGYAPGPGHIQITLEPARFDPQYFIRTLVHELHHLLRWDGPGYGKSLGEALVSEGLAGHFVLQVLGGSPDPWDAVNPSDGVARRALNEWSRRDYDHAEWFFGKGRIRRWSGYGLGHRLISEYLAQSPQDTPVTLANAPVDRFRPAMRKLANSDGGAEMDAESQTEDPAAPQTPDVTNDGIDAEKGG</sequence>
<dbReference type="Proteomes" id="UP000315344">
    <property type="component" value="Unassembled WGS sequence"/>
</dbReference>
<proteinExistence type="predicted"/>
<accession>A0A533I7F1</accession>
<evidence type="ECO:0000256" key="1">
    <source>
        <dbReference type="SAM" id="MobiDB-lite"/>
    </source>
</evidence>
<feature type="domain" description="DUF2268" evidence="2">
    <location>
        <begin position="54"/>
        <end position="204"/>
    </location>
</feature>
<reference evidence="3 4" key="1">
    <citation type="journal article" date="2017" name="Nat. Commun.">
        <title>In situ click chemistry generation of cyclooxygenase-2 inhibitors.</title>
        <authorList>
            <person name="Bhardwaj A."/>
            <person name="Kaur J."/>
            <person name="Wuest M."/>
            <person name="Wuest F."/>
        </authorList>
    </citation>
    <scope>NUCLEOTIDE SEQUENCE [LARGE SCALE GENOMIC DNA]</scope>
    <source>
        <strain evidence="3">S2_012_000_R3_94</strain>
    </source>
</reference>
<name>A0A533I7F1_PARDE</name>
<dbReference type="EMBL" id="VAFL01000007">
    <property type="protein sequence ID" value="TKW66427.1"/>
    <property type="molecule type" value="Genomic_DNA"/>
</dbReference>
<comment type="caution">
    <text evidence="3">The sequence shown here is derived from an EMBL/GenBank/DDBJ whole genome shotgun (WGS) entry which is preliminary data.</text>
</comment>
<evidence type="ECO:0000313" key="3">
    <source>
        <dbReference type="EMBL" id="TKW66427.1"/>
    </source>
</evidence>
<dbReference type="Pfam" id="PF10026">
    <property type="entry name" value="DUF2268"/>
    <property type="match status" value="1"/>
</dbReference>
<organism evidence="3 4">
    <name type="scientific">Paracoccus denitrificans</name>
    <dbReference type="NCBI Taxonomy" id="266"/>
    <lineage>
        <taxon>Bacteria</taxon>
        <taxon>Pseudomonadati</taxon>
        <taxon>Pseudomonadota</taxon>
        <taxon>Alphaproteobacteria</taxon>
        <taxon>Rhodobacterales</taxon>
        <taxon>Paracoccaceae</taxon>
        <taxon>Paracoccus</taxon>
    </lineage>
</organism>
<dbReference type="AlphaFoldDB" id="A0A533I7F1"/>
<protein>
    <submittedName>
        <fullName evidence="3">Peptidase</fullName>
    </submittedName>
</protein>
<gene>
    <name evidence="3" type="ORF">DI616_10745</name>
</gene>
<evidence type="ECO:0000313" key="4">
    <source>
        <dbReference type="Proteomes" id="UP000315344"/>
    </source>
</evidence>